<proteinExistence type="predicted"/>
<dbReference type="InterPro" id="IPR029016">
    <property type="entry name" value="GAF-like_dom_sf"/>
</dbReference>
<evidence type="ECO:0000313" key="7">
    <source>
        <dbReference type="Proteomes" id="UP000584374"/>
    </source>
</evidence>
<dbReference type="EMBL" id="JACHIW010000002">
    <property type="protein sequence ID" value="MBB5158080.1"/>
    <property type="molecule type" value="Genomic_DNA"/>
</dbReference>
<evidence type="ECO:0000256" key="3">
    <source>
        <dbReference type="ARBA" id="ARBA00023163"/>
    </source>
</evidence>
<sequence>MLRVFRTTAASPERPTARELVIMRSAAATSESVSRINTAPGDPLPGTQSAHRALLLLRLLGSEGGGTDRGVGLGELVSASGLRKPTVHRLLTALSHNGFVEQNPRTQRYHLGPESHVLGVLAAGRFGIHRLSLPSLAKLARLSSDAAFLTVRRDDYSVCLHREDASAPIRNYALQPGDFHPLGAGAGSLAILAALDDAEVDAVIGRNSEVLGRAYRLLSEPVLRRLIARTRQRGYALNDGRIFPGSWAVGVPVHDADGVVRAALSIATIEQRLNLERQRELAELLLREAHVVQCRLLEAATGEPTPRR</sequence>
<name>A0A840QE24_9PSEU</name>
<dbReference type="Gene3D" id="3.30.450.40">
    <property type="match status" value="1"/>
</dbReference>
<evidence type="ECO:0000313" key="6">
    <source>
        <dbReference type="EMBL" id="MBB5158080.1"/>
    </source>
</evidence>
<dbReference type="AlphaFoldDB" id="A0A840QE24"/>
<organism evidence="6 7">
    <name type="scientific">Saccharopolyspora phatthalungensis</name>
    <dbReference type="NCBI Taxonomy" id="664693"/>
    <lineage>
        <taxon>Bacteria</taxon>
        <taxon>Bacillati</taxon>
        <taxon>Actinomycetota</taxon>
        <taxon>Actinomycetes</taxon>
        <taxon>Pseudonocardiales</taxon>
        <taxon>Pseudonocardiaceae</taxon>
        <taxon>Saccharopolyspora</taxon>
    </lineage>
</organism>
<dbReference type="InterPro" id="IPR005471">
    <property type="entry name" value="Tscrpt_reg_IclR_N"/>
</dbReference>
<dbReference type="GO" id="GO:0003700">
    <property type="term" value="F:DNA-binding transcription factor activity"/>
    <property type="evidence" value="ECO:0007669"/>
    <property type="project" value="TreeGrafter"/>
</dbReference>
<dbReference type="InterPro" id="IPR050707">
    <property type="entry name" value="HTH_MetabolicPath_Reg"/>
</dbReference>
<dbReference type="Gene3D" id="1.10.10.10">
    <property type="entry name" value="Winged helix-like DNA-binding domain superfamily/Winged helix DNA-binding domain"/>
    <property type="match status" value="1"/>
</dbReference>
<protein>
    <submittedName>
        <fullName evidence="6">DNA-binding IclR family transcriptional regulator</fullName>
    </submittedName>
</protein>
<dbReference type="Pfam" id="PF09339">
    <property type="entry name" value="HTH_IclR"/>
    <property type="match status" value="1"/>
</dbReference>
<dbReference type="SUPFAM" id="SSF46785">
    <property type="entry name" value="Winged helix' DNA-binding domain"/>
    <property type="match status" value="1"/>
</dbReference>
<keyword evidence="1" id="KW-0805">Transcription regulation</keyword>
<keyword evidence="3" id="KW-0804">Transcription</keyword>
<reference evidence="6 7" key="1">
    <citation type="submission" date="2020-08" db="EMBL/GenBank/DDBJ databases">
        <title>Sequencing the genomes of 1000 actinobacteria strains.</title>
        <authorList>
            <person name="Klenk H.-P."/>
        </authorList>
    </citation>
    <scope>NUCLEOTIDE SEQUENCE [LARGE SCALE GENOMIC DNA]</scope>
    <source>
        <strain evidence="6 7">DSM 45584</strain>
    </source>
</reference>
<dbReference type="PROSITE" id="PS51077">
    <property type="entry name" value="HTH_ICLR"/>
    <property type="match status" value="1"/>
</dbReference>
<dbReference type="InterPro" id="IPR014757">
    <property type="entry name" value="Tscrpt_reg_IclR_C"/>
</dbReference>
<evidence type="ECO:0000256" key="1">
    <source>
        <dbReference type="ARBA" id="ARBA00023015"/>
    </source>
</evidence>
<evidence type="ECO:0000259" key="5">
    <source>
        <dbReference type="PROSITE" id="PS51078"/>
    </source>
</evidence>
<dbReference type="InterPro" id="IPR036388">
    <property type="entry name" value="WH-like_DNA-bd_sf"/>
</dbReference>
<dbReference type="SMART" id="SM00346">
    <property type="entry name" value="HTH_ICLR"/>
    <property type="match status" value="1"/>
</dbReference>
<dbReference type="Pfam" id="PF01614">
    <property type="entry name" value="IclR_C"/>
    <property type="match status" value="1"/>
</dbReference>
<dbReference type="Proteomes" id="UP000584374">
    <property type="component" value="Unassembled WGS sequence"/>
</dbReference>
<dbReference type="PANTHER" id="PTHR30136">
    <property type="entry name" value="HELIX-TURN-HELIX TRANSCRIPTIONAL REGULATOR, ICLR FAMILY"/>
    <property type="match status" value="1"/>
</dbReference>
<accession>A0A840QE24</accession>
<gene>
    <name evidence="6" type="ORF">BJ970_005679</name>
</gene>
<keyword evidence="2 6" id="KW-0238">DNA-binding</keyword>
<feature type="domain" description="HTH iclR-type" evidence="4">
    <location>
        <begin position="47"/>
        <end position="113"/>
    </location>
</feature>
<comment type="caution">
    <text evidence="6">The sequence shown here is derived from an EMBL/GenBank/DDBJ whole genome shotgun (WGS) entry which is preliminary data.</text>
</comment>
<feature type="domain" description="IclR-ED" evidence="5">
    <location>
        <begin position="114"/>
        <end position="298"/>
    </location>
</feature>
<keyword evidence="7" id="KW-1185">Reference proteome</keyword>
<dbReference type="SUPFAM" id="SSF55781">
    <property type="entry name" value="GAF domain-like"/>
    <property type="match status" value="1"/>
</dbReference>
<dbReference type="PANTHER" id="PTHR30136:SF39">
    <property type="entry name" value="TRANSCRIPTIONAL REGULATORY PROTEIN"/>
    <property type="match status" value="1"/>
</dbReference>
<evidence type="ECO:0000259" key="4">
    <source>
        <dbReference type="PROSITE" id="PS51077"/>
    </source>
</evidence>
<dbReference type="PROSITE" id="PS51078">
    <property type="entry name" value="ICLR_ED"/>
    <property type="match status" value="1"/>
</dbReference>
<evidence type="ECO:0000256" key="2">
    <source>
        <dbReference type="ARBA" id="ARBA00023125"/>
    </source>
</evidence>
<dbReference type="GO" id="GO:0003677">
    <property type="term" value="F:DNA binding"/>
    <property type="evidence" value="ECO:0007669"/>
    <property type="project" value="UniProtKB-KW"/>
</dbReference>
<dbReference type="InterPro" id="IPR036390">
    <property type="entry name" value="WH_DNA-bd_sf"/>
</dbReference>
<dbReference type="GO" id="GO:0045892">
    <property type="term" value="P:negative regulation of DNA-templated transcription"/>
    <property type="evidence" value="ECO:0007669"/>
    <property type="project" value="TreeGrafter"/>
</dbReference>